<comment type="caution">
    <text evidence="2">The sequence shown here is derived from an EMBL/GenBank/DDBJ whole genome shotgun (WGS) entry which is preliminary data.</text>
</comment>
<evidence type="ECO:0000256" key="1">
    <source>
        <dbReference type="SAM" id="MobiDB-lite"/>
    </source>
</evidence>
<reference evidence="2" key="1">
    <citation type="journal article" date="2021" name="J Fungi (Basel)">
        <title>Virulence traits and population genomics of the black yeast Aureobasidium melanogenum.</title>
        <authorList>
            <person name="Cernosa A."/>
            <person name="Sun X."/>
            <person name="Gostincar C."/>
            <person name="Fang C."/>
            <person name="Gunde-Cimerman N."/>
            <person name="Song Z."/>
        </authorList>
    </citation>
    <scope>NUCLEOTIDE SEQUENCE</scope>
    <source>
        <strain evidence="2">EXF-9911</strain>
    </source>
</reference>
<dbReference type="OrthoDB" id="3833254at2759"/>
<reference evidence="2" key="2">
    <citation type="submission" date="2021-08" db="EMBL/GenBank/DDBJ databases">
        <authorList>
            <person name="Gostincar C."/>
            <person name="Sun X."/>
            <person name="Song Z."/>
            <person name="Gunde-Cimerman N."/>
        </authorList>
    </citation>
    <scope>NUCLEOTIDE SEQUENCE</scope>
    <source>
        <strain evidence="2">EXF-9911</strain>
    </source>
</reference>
<dbReference type="AlphaFoldDB" id="A0A9P8J423"/>
<accession>A0A9P8J423</accession>
<dbReference type="Proteomes" id="UP000779574">
    <property type="component" value="Unassembled WGS sequence"/>
</dbReference>
<organism evidence="2 3">
    <name type="scientific">Aureobasidium melanogenum</name>
    <name type="common">Aureobasidium pullulans var. melanogenum</name>
    <dbReference type="NCBI Taxonomy" id="46634"/>
    <lineage>
        <taxon>Eukaryota</taxon>
        <taxon>Fungi</taxon>
        <taxon>Dikarya</taxon>
        <taxon>Ascomycota</taxon>
        <taxon>Pezizomycotina</taxon>
        <taxon>Dothideomycetes</taxon>
        <taxon>Dothideomycetidae</taxon>
        <taxon>Dothideales</taxon>
        <taxon>Saccotheciaceae</taxon>
        <taxon>Aureobasidium</taxon>
    </lineage>
</organism>
<evidence type="ECO:0000313" key="2">
    <source>
        <dbReference type="EMBL" id="KAG9686833.1"/>
    </source>
</evidence>
<name>A0A9P8J423_AURME</name>
<gene>
    <name evidence="2" type="ORF">KCU76_g10748</name>
</gene>
<protein>
    <submittedName>
        <fullName evidence="2">Uncharacterized protein</fullName>
    </submittedName>
</protein>
<feature type="compositionally biased region" description="Low complexity" evidence="1">
    <location>
        <begin position="41"/>
        <end position="57"/>
    </location>
</feature>
<proteinExistence type="predicted"/>
<feature type="non-terminal residue" evidence="2">
    <location>
        <position position="314"/>
    </location>
</feature>
<sequence length="314" mass="35254">MDSREPLEERAAIVTDIVKGVQDVVVSEAPTEGNAIESEISSHMLSASSRSASTSDSDSSDSEQTHEERNWINNTPKWNPPTELALHSVKPSSTPEWREACGTLNTVVAKAEMTNTPINSKSFEPSTLFTSLVIKPRKKDLRKLKHAIQQPVQPPYLGEFTFDCSAIKTRKDVDDLGKCREPIVDILKLLYGQGQTSEAVPVHPLRDALIMLLEAFLCAIETKQETWFSWNREDPKVIERPFGMEASCCLTYTGIGPFERDLPRFQAWFDYGLDIGSLTVSDSGEKTVQEVWLCMFEDEFEFGRMMINGWPGIT</sequence>
<evidence type="ECO:0000313" key="3">
    <source>
        <dbReference type="Proteomes" id="UP000779574"/>
    </source>
</evidence>
<dbReference type="EMBL" id="JAHFXF010000489">
    <property type="protein sequence ID" value="KAG9686833.1"/>
    <property type="molecule type" value="Genomic_DNA"/>
</dbReference>
<feature type="region of interest" description="Disordered" evidence="1">
    <location>
        <begin position="30"/>
        <end position="97"/>
    </location>
</feature>